<comment type="similarity">
    <text evidence="1">Belongs to the glycosyltransferase group 1 family. Glycosyltransferase 4 subfamily.</text>
</comment>
<dbReference type="Proteomes" id="UP000245639">
    <property type="component" value="Unassembled WGS sequence"/>
</dbReference>
<gene>
    <name evidence="4" type="ORF">C8D89_11937</name>
</gene>
<dbReference type="PANTHER" id="PTHR12526">
    <property type="entry name" value="GLYCOSYLTRANSFERASE"/>
    <property type="match status" value="1"/>
</dbReference>
<evidence type="ECO:0000313" key="5">
    <source>
        <dbReference type="Proteomes" id="UP000245639"/>
    </source>
</evidence>
<organism evidence="4 5">
    <name type="scientific">Actinomycetospora cinnamomea</name>
    <dbReference type="NCBI Taxonomy" id="663609"/>
    <lineage>
        <taxon>Bacteria</taxon>
        <taxon>Bacillati</taxon>
        <taxon>Actinomycetota</taxon>
        <taxon>Actinomycetes</taxon>
        <taxon>Pseudonocardiales</taxon>
        <taxon>Pseudonocardiaceae</taxon>
        <taxon>Actinomycetospora</taxon>
    </lineage>
</organism>
<keyword evidence="5" id="KW-1185">Reference proteome</keyword>
<sequence>MPAPLARHAAPVTRPLTVVRPVEDPALVSGGDVYDRRVIDGLRALGTEVHDAQLKGAWPRPDAAARARLDQVLRDDGEGPVLLDGLVACGVPEVVVPHTARRPLAVLVHLPLGEEAPDLDAGEGAVLRAARTVITTSPWAARRLAGHGVDAVVATPGVDPAPLAPGTDGAHRLLCLGAVTPTKGQDLLVAALAQLREHPWTLDLAGPTGRDPAFVADLRDAIDRHDLADRVRLLGPRHGPDLDALWRAADLLVAPSRVETYGMVVSEALARGIPVLAAAVGGLPDTLVGAGVLTPPEDVPALVARLDRWFADHAHREGRRISATSRRCRLHGWTQTSRRVAQVLASLLAPD</sequence>
<dbReference type="PANTHER" id="PTHR12526:SF640">
    <property type="entry name" value="COLANIC ACID BIOSYNTHESIS GLYCOSYLTRANSFERASE WCAL-RELATED"/>
    <property type="match status" value="1"/>
</dbReference>
<dbReference type="AlphaFoldDB" id="A0A2U1EVH6"/>
<evidence type="ECO:0000256" key="1">
    <source>
        <dbReference type="ARBA" id="ARBA00009481"/>
    </source>
</evidence>
<reference evidence="4 5" key="1">
    <citation type="submission" date="2018-04" db="EMBL/GenBank/DDBJ databases">
        <title>Genomic Encyclopedia of Type Strains, Phase IV (KMG-IV): sequencing the most valuable type-strain genomes for metagenomic binning, comparative biology and taxonomic classification.</title>
        <authorList>
            <person name="Goeker M."/>
        </authorList>
    </citation>
    <scope>NUCLEOTIDE SEQUENCE [LARGE SCALE GENOMIC DNA]</scope>
    <source>
        <strain evidence="4 5">DSM 45771</strain>
    </source>
</reference>
<proteinExistence type="inferred from homology"/>
<dbReference type="EMBL" id="QEKW01000019">
    <property type="protein sequence ID" value="PVZ03928.1"/>
    <property type="molecule type" value="Genomic_DNA"/>
</dbReference>
<evidence type="ECO:0000256" key="2">
    <source>
        <dbReference type="ARBA" id="ARBA00022676"/>
    </source>
</evidence>
<dbReference type="SUPFAM" id="SSF53756">
    <property type="entry name" value="UDP-Glycosyltransferase/glycogen phosphorylase"/>
    <property type="match status" value="1"/>
</dbReference>
<keyword evidence="3 4" id="KW-0808">Transferase</keyword>
<keyword evidence="2" id="KW-0328">Glycosyltransferase</keyword>
<dbReference type="Pfam" id="PF13692">
    <property type="entry name" value="Glyco_trans_1_4"/>
    <property type="match status" value="1"/>
</dbReference>
<protein>
    <submittedName>
        <fullName evidence="4">Glycosyltransferase involved in cell wall biosynthesis</fullName>
    </submittedName>
</protein>
<evidence type="ECO:0000256" key="3">
    <source>
        <dbReference type="ARBA" id="ARBA00022679"/>
    </source>
</evidence>
<evidence type="ECO:0000313" key="4">
    <source>
        <dbReference type="EMBL" id="PVZ03928.1"/>
    </source>
</evidence>
<dbReference type="CDD" id="cd03801">
    <property type="entry name" value="GT4_PimA-like"/>
    <property type="match status" value="1"/>
</dbReference>
<accession>A0A2U1EVH6</accession>
<dbReference type="Gene3D" id="3.40.50.2000">
    <property type="entry name" value="Glycogen Phosphorylase B"/>
    <property type="match status" value="1"/>
</dbReference>
<dbReference type="GO" id="GO:0016757">
    <property type="term" value="F:glycosyltransferase activity"/>
    <property type="evidence" value="ECO:0007669"/>
    <property type="project" value="UniProtKB-KW"/>
</dbReference>
<name>A0A2U1EVH6_9PSEU</name>
<comment type="caution">
    <text evidence="4">The sequence shown here is derived from an EMBL/GenBank/DDBJ whole genome shotgun (WGS) entry which is preliminary data.</text>
</comment>